<proteinExistence type="predicted"/>
<gene>
    <name evidence="1" type="ORF">BDM02DRAFT_3112136</name>
</gene>
<keyword evidence="2" id="KW-1185">Reference proteome</keyword>
<reference evidence="1" key="1">
    <citation type="submission" date="2019-10" db="EMBL/GenBank/DDBJ databases">
        <authorList>
            <consortium name="DOE Joint Genome Institute"/>
            <person name="Kuo A."/>
            <person name="Miyauchi S."/>
            <person name="Kiss E."/>
            <person name="Drula E."/>
            <person name="Kohler A."/>
            <person name="Sanchez-Garcia M."/>
            <person name="Andreopoulos B."/>
            <person name="Barry K.W."/>
            <person name="Bonito G."/>
            <person name="Buee M."/>
            <person name="Carver A."/>
            <person name="Chen C."/>
            <person name="Cichocki N."/>
            <person name="Clum A."/>
            <person name="Culley D."/>
            <person name="Crous P.W."/>
            <person name="Fauchery L."/>
            <person name="Girlanda M."/>
            <person name="Hayes R."/>
            <person name="Keri Z."/>
            <person name="Labutti K."/>
            <person name="Lipzen A."/>
            <person name="Lombard V."/>
            <person name="Magnuson J."/>
            <person name="Maillard F."/>
            <person name="Morin E."/>
            <person name="Murat C."/>
            <person name="Nolan M."/>
            <person name="Ohm R."/>
            <person name="Pangilinan J."/>
            <person name="Pereira M."/>
            <person name="Perotto S."/>
            <person name="Peter M."/>
            <person name="Riley R."/>
            <person name="Sitrit Y."/>
            <person name="Stielow B."/>
            <person name="Szollosi G."/>
            <person name="Zifcakova L."/>
            <person name="Stursova M."/>
            <person name="Spatafora J.W."/>
            <person name="Tedersoo L."/>
            <person name="Vaario L.-M."/>
            <person name="Yamada A."/>
            <person name="Yan M."/>
            <person name="Wang P."/>
            <person name="Xu J."/>
            <person name="Bruns T."/>
            <person name="Baldrian P."/>
            <person name="Vilgalys R."/>
            <person name="Henrissat B."/>
            <person name="Grigoriev I.V."/>
            <person name="Hibbett D."/>
            <person name="Nagy L.G."/>
            <person name="Martin F.M."/>
        </authorList>
    </citation>
    <scope>NUCLEOTIDE SEQUENCE</scope>
    <source>
        <strain evidence="1">P2</strain>
    </source>
</reference>
<accession>A0ACB6ZLB1</accession>
<reference evidence="1" key="2">
    <citation type="journal article" date="2020" name="Nat. Commun.">
        <title>Large-scale genome sequencing of mycorrhizal fungi provides insights into the early evolution of symbiotic traits.</title>
        <authorList>
            <person name="Miyauchi S."/>
            <person name="Kiss E."/>
            <person name="Kuo A."/>
            <person name="Drula E."/>
            <person name="Kohler A."/>
            <person name="Sanchez-Garcia M."/>
            <person name="Morin E."/>
            <person name="Andreopoulos B."/>
            <person name="Barry K.W."/>
            <person name="Bonito G."/>
            <person name="Buee M."/>
            <person name="Carver A."/>
            <person name="Chen C."/>
            <person name="Cichocki N."/>
            <person name="Clum A."/>
            <person name="Culley D."/>
            <person name="Crous P.W."/>
            <person name="Fauchery L."/>
            <person name="Girlanda M."/>
            <person name="Hayes R.D."/>
            <person name="Keri Z."/>
            <person name="LaButti K."/>
            <person name="Lipzen A."/>
            <person name="Lombard V."/>
            <person name="Magnuson J."/>
            <person name="Maillard F."/>
            <person name="Murat C."/>
            <person name="Nolan M."/>
            <person name="Ohm R.A."/>
            <person name="Pangilinan J."/>
            <person name="Pereira M.F."/>
            <person name="Perotto S."/>
            <person name="Peter M."/>
            <person name="Pfister S."/>
            <person name="Riley R."/>
            <person name="Sitrit Y."/>
            <person name="Stielow J.B."/>
            <person name="Szollosi G."/>
            <person name="Zifcakova L."/>
            <person name="Stursova M."/>
            <person name="Spatafora J.W."/>
            <person name="Tedersoo L."/>
            <person name="Vaario L.M."/>
            <person name="Yamada A."/>
            <person name="Yan M."/>
            <person name="Wang P."/>
            <person name="Xu J."/>
            <person name="Bruns T."/>
            <person name="Baldrian P."/>
            <person name="Vilgalys R."/>
            <person name="Dunand C."/>
            <person name="Henrissat B."/>
            <person name="Grigoriev I.V."/>
            <person name="Hibbett D."/>
            <person name="Nagy L.G."/>
            <person name="Martin F.M."/>
        </authorList>
    </citation>
    <scope>NUCLEOTIDE SEQUENCE</scope>
    <source>
        <strain evidence="1">P2</strain>
    </source>
</reference>
<organism evidence="1 2">
    <name type="scientific">Thelephora ganbajun</name>
    <name type="common">Ganba fungus</name>
    <dbReference type="NCBI Taxonomy" id="370292"/>
    <lineage>
        <taxon>Eukaryota</taxon>
        <taxon>Fungi</taxon>
        <taxon>Dikarya</taxon>
        <taxon>Basidiomycota</taxon>
        <taxon>Agaricomycotina</taxon>
        <taxon>Agaricomycetes</taxon>
        <taxon>Thelephorales</taxon>
        <taxon>Thelephoraceae</taxon>
        <taxon>Thelephora</taxon>
    </lineage>
</organism>
<keyword evidence="1" id="KW-0689">Ribosomal protein</keyword>
<protein>
    <submittedName>
        <fullName evidence="1">Ribosomal protein S10</fullName>
    </submittedName>
</protein>
<dbReference type="EMBL" id="MU117985">
    <property type="protein sequence ID" value="KAF9650374.1"/>
    <property type="molecule type" value="Genomic_DNA"/>
</dbReference>
<dbReference type="Proteomes" id="UP000886501">
    <property type="component" value="Unassembled WGS sequence"/>
</dbReference>
<keyword evidence="1" id="KW-0687">Ribonucleoprotein</keyword>
<comment type="caution">
    <text evidence="1">The sequence shown here is derived from an EMBL/GenBank/DDBJ whole genome shotgun (WGS) entry which is preliminary data.</text>
</comment>
<evidence type="ECO:0000313" key="1">
    <source>
        <dbReference type="EMBL" id="KAF9650374.1"/>
    </source>
</evidence>
<evidence type="ECO:0000313" key="2">
    <source>
        <dbReference type="Proteomes" id="UP000886501"/>
    </source>
</evidence>
<sequence length="221" mass="24891">MLAAIKRHSAQPWPKLTQRWLSSPAQRPSQAALDPSGPPTTAAEPQWAAATVHGRSLYLPYQHPKTHNIPVAMIHFRSYFPHLLDQFTHFASHSASALAIPISRPVALPTQRSLWTVLKGPFAHKKKQENFERKVHKRAIKAWDADPEVIERWVKYLENHAMGGVGMRVIKWERTRVGVGKDRLEHVRGQTRLASATSSDKVKALSEKIVQQELTSNSVDA</sequence>
<name>A0ACB6ZLB1_THEGA</name>